<proteinExistence type="predicted"/>
<feature type="region of interest" description="Disordered" evidence="1">
    <location>
        <begin position="1"/>
        <end position="37"/>
    </location>
</feature>
<evidence type="ECO:0000256" key="1">
    <source>
        <dbReference type="SAM" id="MobiDB-lite"/>
    </source>
</evidence>
<accession>A0A2U2J5L0</accession>
<evidence type="ECO:0000313" key="3">
    <source>
        <dbReference type="Proteomes" id="UP000245916"/>
    </source>
</evidence>
<dbReference type="Proteomes" id="UP000245916">
    <property type="component" value="Unassembled WGS sequence"/>
</dbReference>
<sequence length="117" mass="12209">MPIPPVQEISMAASEDRRDSNCTGHGEPPPDSVAGGAEWRPIKAAALVGGAVAATAGAWLGTRAIAQRNARPDGRRVNSVMANAITACDVAHKQTAPRTPREPSVEAEPPIPMEPRV</sequence>
<protein>
    <submittedName>
        <fullName evidence="2">Uncharacterized protein</fullName>
    </submittedName>
</protein>
<keyword evidence="3" id="KW-1185">Reference proteome</keyword>
<organism evidence="2 3">
    <name type="scientific">Allosphingosinicella humi</name>
    <dbReference type="NCBI Taxonomy" id="2068657"/>
    <lineage>
        <taxon>Bacteria</taxon>
        <taxon>Pseudomonadati</taxon>
        <taxon>Pseudomonadota</taxon>
        <taxon>Alphaproteobacteria</taxon>
        <taxon>Sphingomonadales</taxon>
        <taxon>Sphingomonadaceae</taxon>
        <taxon>Allosphingosinicella</taxon>
    </lineage>
</organism>
<comment type="caution">
    <text evidence="2">The sequence shown here is derived from an EMBL/GenBank/DDBJ whole genome shotgun (WGS) entry which is preliminary data.</text>
</comment>
<reference evidence="2 3" key="1">
    <citation type="submission" date="2018-05" db="EMBL/GenBank/DDBJ databases">
        <title>Genome of Sphingosinicella humi QZX222.</title>
        <authorList>
            <person name="Qiao Z."/>
            <person name="Wang G."/>
        </authorList>
    </citation>
    <scope>NUCLEOTIDE SEQUENCE [LARGE SCALE GENOMIC DNA]</scope>
    <source>
        <strain evidence="2 3">QZX222</strain>
    </source>
</reference>
<evidence type="ECO:0000313" key="2">
    <source>
        <dbReference type="EMBL" id="PWG03633.1"/>
    </source>
</evidence>
<dbReference type="EMBL" id="QFFF01000001">
    <property type="protein sequence ID" value="PWG03633.1"/>
    <property type="molecule type" value="Genomic_DNA"/>
</dbReference>
<name>A0A2U2J5L0_9SPHN</name>
<feature type="region of interest" description="Disordered" evidence="1">
    <location>
        <begin position="92"/>
        <end position="117"/>
    </location>
</feature>
<dbReference type="AlphaFoldDB" id="A0A2U2J5L0"/>
<gene>
    <name evidence="2" type="ORF">DF286_12665</name>
</gene>